<evidence type="ECO:0000256" key="5">
    <source>
        <dbReference type="ARBA" id="ARBA00023274"/>
    </source>
</evidence>
<dbReference type="SUPFAM" id="SSF53137">
    <property type="entry name" value="Translational machinery components"/>
    <property type="match status" value="1"/>
</dbReference>
<protein>
    <recommendedName>
        <fullName evidence="8">50S ribosomal protein L18</fullName>
    </recommendedName>
</protein>
<dbReference type="NCBIfam" id="TIGR00060">
    <property type="entry name" value="L18_bact"/>
    <property type="match status" value="1"/>
</dbReference>
<dbReference type="InterPro" id="IPR057268">
    <property type="entry name" value="Ribosomal_L18"/>
</dbReference>
<organism evidence="7">
    <name type="scientific">marine metagenome</name>
    <dbReference type="NCBI Taxonomy" id="408172"/>
    <lineage>
        <taxon>unclassified sequences</taxon>
        <taxon>metagenomes</taxon>
        <taxon>ecological metagenomes</taxon>
    </lineage>
</organism>
<dbReference type="CDD" id="cd00432">
    <property type="entry name" value="Ribosomal_L18_L5e"/>
    <property type="match status" value="1"/>
</dbReference>
<keyword evidence="3" id="KW-0694">RNA-binding</keyword>
<evidence type="ECO:0000256" key="1">
    <source>
        <dbReference type="ARBA" id="ARBA00007116"/>
    </source>
</evidence>
<keyword evidence="4" id="KW-0689">Ribosomal protein</keyword>
<dbReference type="GO" id="GO:0006412">
    <property type="term" value="P:translation"/>
    <property type="evidence" value="ECO:0007669"/>
    <property type="project" value="InterPro"/>
</dbReference>
<evidence type="ECO:0000256" key="6">
    <source>
        <dbReference type="SAM" id="MobiDB-lite"/>
    </source>
</evidence>
<keyword evidence="5" id="KW-0687">Ribonucleoprotein</keyword>
<dbReference type="InterPro" id="IPR004389">
    <property type="entry name" value="Ribosomal_uL18_bac-type"/>
</dbReference>
<dbReference type="EMBL" id="UINC01001018">
    <property type="protein sequence ID" value="SUZ67700.1"/>
    <property type="molecule type" value="Genomic_DNA"/>
</dbReference>
<dbReference type="GO" id="GO:0008097">
    <property type="term" value="F:5S rRNA binding"/>
    <property type="evidence" value="ECO:0007669"/>
    <property type="project" value="TreeGrafter"/>
</dbReference>
<dbReference type="HAMAP" id="MF_01337_B">
    <property type="entry name" value="Ribosomal_uL18_B"/>
    <property type="match status" value="1"/>
</dbReference>
<feature type="region of interest" description="Disordered" evidence="6">
    <location>
        <begin position="1"/>
        <end position="25"/>
    </location>
</feature>
<evidence type="ECO:0000313" key="7">
    <source>
        <dbReference type="EMBL" id="SUZ67700.1"/>
    </source>
</evidence>
<evidence type="ECO:0000256" key="2">
    <source>
        <dbReference type="ARBA" id="ARBA00022730"/>
    </source>
</evidence>
<dbReference type="PANTHER" id="PTHR12899">
    <property type="entry name" value="39S RIBOSOMAL PROTEIN L18, MITOCHONDRIAL"/>
    <property type="match status" value="1"/>
</dbReference>
<dbReference type="InterPro" id="IPR005484">
    <property type="entry name" value="Ribosomal_uL18_bac/plant/anim"/>
</dbReference>
<feature type="compositionally biased region" description="Basic residues" evidence="6">
    <location>
        <begin position="12"/>
        <end position="22"/>
    </location>
</feature>
<accession>A0A381PL65</accession>
<evidence type="ECO:0000256" key="4">
    <source>
        <dbReference type="ARBA" id="ARBA00022980"/>
    </source>
</evidence>
<evidence type="ECO:0000256" key="3">
    <source>
        <dbReference type="ARBA" id="ARBA00022884"/>
    </source>
</evidence>
<comment type="similarity">
    <text evidence="1">Belongs to the universal ribosomal protein uL18 family.</text>
</comment>
<evidence type="ECO:0008006" key="8">
    <source>
        <dbReference type="Google" id="ProtNLM"/>
    </source>
</evidence>
<proteinExistence type="inferred from homology"/>
<dbReference type="Gene3D" id="3.30.420.100">
    <property type="match status" value="1"/>
</dbReference>
<dbReference type="GO" id="GO:0022625">
    <property type="term" value="C:cytosolic large ribosomal subunit"/>
    <property type="evidence" value="ECO:0007669"/>
    <property type="project" value="TreeGrafter"/>
</dbReference>
<dbReference type="Pfam" id="PF00861">
    <property type="entry name" value="Ribosomal_L18p"/>
    <property type="match status" value="1"/>
</dbReference>
<feature type="compositionally biased region" description="Basic and acidic residues" evidence="6">
    <location>
        <begin position="1"/>
        <end position="11"/>
    </location>
</feature>
<name>A0A381PL65_9ZZZZ</name>
<reference evidence="7" key="1">
    <citation type="submission" date="2018-05" db="EMBL/GenBank/DDBJ databases">
        <authorList>
            <person name="Lanie J.A."/>
            <person name="Ng W.-L."/>
            <person name="Kazmierczak K.M."/>
            <person name="Andrzejewski T.M."/>
            <person name="Davidsen T.M."/>
            <person name="Wayne K.J."/>
            <person name="Tettelin H."/>
            <person name="Glass J.I."/>
            <person name="Rusch D."/>
            <person name="Podicherti R."/>
            <person name="Tsui H.-C.T."/>
            <person name="Winkler M.E."/>
        </authorList>
    </citation>
    <scope>NUCLEOTIDE SEQUENCE</scope>
</reference>
<dbReference type="PANTHER" id="PTHR12899:SF3">
    <property type="entry name" value="LARGE RIBOSOMAL SUBUNIT PROTEIN UL18M"/>
    <property type="match status" value="1"/>
</dbReference>
<gene>
    <name evidence="7" type="ORF">METZ01_LOCUS20554</name>
</gene>
<dbReference type="GO" id="GO:0003735">
    <property type="term" value="F:structural constituent of ribosome"/>
    <property type="evidence" value="ECO:0007669"/>
    <property type="project" value="InterPro"/>
</dbReference>
<dbReference type="FunFam" id="3.30.420.100:FF:000001">
    <property type="entry name" value="50S ribosomal protein L18"/>
    <property type="match status" value="1"/>
</dbReference>
<sequence length="123" mass="13931">MKEQLQKAERRERRRRRSKRHAFGTEARPRLVVYRSLSHIYGQLVDDVSGKTLVTASSSEKAIAPKSKKPVTKTELSSMVGKELATRAKKKKISKVVFDRNGFLYHGRVKAFADGAREGGLKF</sequence>
<keyword evidence="2" id="KW-0699">rRNA-binding</keyword>
<dbReference type="AlphaFoldDB" id="A0A381PL65"/>